<evidence type="ECO:0000313" key="1">
    <source>
        <dbReference type="EMBL" id="MFC4637864.1"/>
    </source>
</evidence>
<comment type="caution">
    <text evidence="1">The sequence shown here is derived from an EMBL/GenBank/DDBJ whole genome shotgun (WGS) entry which is preliminary data.</text>
</comment>
<name>A0ABV9I8T2_9DEIO</name>
<dbReference type="RefSeq" id="WP_380060891.1">
    <property type="nucleotide sequence ID" value="NZ_JBHSEI010000002.1"/>
</dbReference>
<protein>
    <submittedName>
        <fullName evidence="1">Uncharacterized protein</fullName>
    </submittedName>
</protein>
<reference evidence="2" key="1">
    <citation type="journal article" date="2019" name="Int. J. Syst. Evol. Microbiol.">
        <title>The Global Catalogue of Microorganisms (GCM) 10K type strain sequencing project: providing services to taxonomists for standard genome sequencing and annotation.</title>
        <authorList>
            <consortium name="The Broad Institute Genomics Platform"/>
            <consortium name="The Broad Institute Genome Sequencing Center for Infectious Disease"/>
            <person name="Wu L."/>
            <person name="Ma J."/>
        </authorList>
    </citation>
    <scope>NUCLEOTIDE SEQUENCE [LARGE SCALE GENOMIC DNA]</scope>
    <source>
        <strain evidence="2">CCUG 55995</strain>
    </source>
</reference>
<proteinExistence type="predicted"/>
<accession>A0ABV9I8T2</accession>
<dbReference type="Proteomes" id="UP001595952">
    <property type="component" value="Unassembled WGS sequence"/>
</dbReference>
<keyword evidence="2" id="KW-1185">Reference proteome</keyword>
<dbReference type="EMBL" id="JBHSEI010000002">
    <property type="protein sequence ID" value="MFC4637864.1"/>
    <property type="molecule type" value="Genomic_DNA"/>
</dbReference>
<organism evidence="1 2">
    <name type="scientific">Deinococcus hohokamensis</name>
    <dbReference type="NCBI Taxonomy" id="309883"/>
    <lineage>
        <taxon>Bacteria</taxon>
        <taxon>Thermotogati</taxon>
        <taxon>Deinococcota</taxon>
        <taxon>Deinococci</taxon>
        <taxon>Deinococcales</taxon>
        <taxon>Deinococcaceae</taxon>
        <taxon>Deinococcus</taxon>
    </lineage>
</organism>
<sequence length="112" mass="12565">MEKSVQDVTEEVSGFTRRVEIRLVQSERKTLEKGKVVKTPGPDPLRIANLVRHDIERVVQGRYGEDTELTFSVAQVQDIRLHGTFPEKAPQVRAVVQGALSEALENLDAIDE</sequence>
<gene>
    <name evidence="1" type="ORF">ACFO0D_05875</name>
</gene>
<evidence type="ECO:0000313" key="2">
    <source>
        <dbReference type="Proteomes" id="UP001595952"/>
    </source>
</evidence>